<dbReference type="InterPro" id="IPR051934">
    <property type="entry name" value="Phage_Tail_Fiber_Structural"/>
</dbReference>
<organism evidence="2 3">
    <name type="scientific">Lysinibacillus louembei</name>
    <dbReference type="NCBI Taxonomy" id="1470088"/>
    <lineage>
        <taxon>Bacteria</taxon>
        <taxon>Bacillati</taxon>
        <taxon>Bacillota</taxon>
        <taxon>Bacilli</taxon>
        <taxon>Bacillales</taxon>
        <taxon>Bacillaceae</taxon>
        <taxon>Lysinibacillus</taxon>
    </lineage>
</organism>
<dbReference type="Proteomes" id="UP001322664">
    <property type="component" value="Chromosome"/>
</dbReference>
<reference evidence="2 3" key="1">
    <citation type="submission" date="2023-09" db="EMBL/GenBank/DDBJ databases">
        <authorList>
            <person name="Page C.A."/>
            <person name="Perez-Diaz I.M."/>
        </authorList>
    </citation>
    <scope>NUCLEOTIDE SEQUENCE [LARGE SCALE GENOMIC DNA]</scope>
    <source>
        <strain evidence="2 3">Ll15</strain>
    </source>
</reference>
<dbReference type="PANTHER" id="PTHR35191">
    <property type="entry name" value="PROPHAGE SIDE TAIL FIBER PROTEIN HOMOLOG STFQ-RELATED"/>
    <property type="match status" value="1"/>
</dbReference>
<sequence length="524" mass="57012">MTQYGTLITNIGLAKIANAQVTQQKVGLQYIALGDGNGSHYVPTQSQSALVNEVWRGPVANVTIDSMNDNRIIIDSVIPSDVGGFTIREIGIFDEENQLIALGQYPEKYKPQLNEGITEETLIHFVIETNNADAVELSIDPTIIVASRKYVDERVATVSTNLMELEEDFTAHKGNFNKEILMQHKFYVDGATGSDAIGDGTEDKPFKTLKKAMDVLQNKTSAKGVEIRIKPGVYRENIFLEADVSLRLTACDGEVFIIHESTSVNDNNNVTMMFWRLRSLYFHQENGGSFQILIDPKGMNSRALDIRYVPEVAVGSLATVGGVVGADISKVVALKTDNSTANISIKFVNSDIVISNGFGSTLVNSGITFTNCNRIINERGAIFSNALGDAYIGVPVYNMNNAGMYLNYVNNGIIIESGENANGRYIKFADGTLICITNNLQCPSVNTQIPNSGLYRSDSLSWTFPAVFINVASIAMRVTMGASSSWATIGGQATTAYSASYQIYSSIPYPANSQVSGIAIGRWK</sequence>
<gene>
    <name evidence="2" type="ORF">R6U77_12000</name>
</gene>
<evidence type="ECO:0000259" key="1">
    <source>
        <dbReference type="Pfam" id="PF12571"/>
    </source>
</evidence>
<dbReference type="PROSITE" id="PS00800">
    <property type="entry name" value="PECTINESTERASE_1"/>
    <property type="match status" value="1"/>
</dbReference>
<proteinExistence type="predicted"/>
<feature type="domain" description="Phage tail fibre protein N-terminal" evidence="1">
    <location>
        <begin position="1"/>
        <end position="149"/>
    </location>
</feature>
<dbReference type="EMBL" id="CP137624">
    <property type="protein sequence ID" value="WPK10604.1"/>
    <property type="molecule type" value="Genomic_DNA"/>
</dbReference>
<evidence type="ECO:0000313" key="3">
    <source>
        <dbReference type="Proteomes" id="UP001322664"/>
    </source>
</evidence>
<dbReference type="InterPro" id="IPR018040">
    <property type="entry name" value="Pectinesterase_Tyr_AS"/>
</dbReference>
<protein>
    <submittedName>
        <fullName evidence="2">Phage tail protein</fullName>
    </submittedName>
</protein>
<dbReference type="SUPFAM" id="SSF51126">
    <property type="entry name" value="Pectin lyase-like"/>
    <property type="match status" value="1"/>
</dbReference>
<dbReference type="InterPro" id="IPR011050">
    <property type="entry name" value="Pectin_lyase_fold/virulence"/>
</dbReference>
<dbReference type="Gene3D" id="2.160.20.10">
    <property type="entry name" value="Single-stranded right-handed beta-helix, Pectin lyase-like"/>
    <property type="match status" value="1"/>
</dbReference>
<dbReference type="PANTHER" id="PTHR35191:SF1">
    <property type="entry name" value="PROPHAGE SIDE TAIL FIBER PROTEIN HOMOLOG STFQ-RELATED"/>
    <property type="match status" value="1"/>
</dbReference>
<accession>A0ABZ0RT66</accession>
<keyword evidence="3" id="KW-1185">Reference proteome</keyword>
<dbReference type="InterPro" id="IPR012334">
    <property type="entry name" value="Pectin_lyas_fold"/>
</dbReference>
<dbReference type="RefSeq" id="WP_319835815.1">
    <property type="nucleotide sequence ID" value="NZ_CP137624.1"/>
</dbReference>
<dbReference type="Pfam" id="PF12571">
    <property type="entry name" value="Phage_tail_fib"/>
    <property type="match status" value="1"/>
</dbReference>
<name>A0ABZ0RT66_9BACI</name>
<dbReference type="InterPro" id="IPR022225">
    <property type="entry name" value="Phage_tail_fibre_N"/>
</dbReference>
<evidence type="ECO:0000313" key="2">
    <source>
        <dbReference type="EMBL" id="WPK10604.1"/>
    </source>
</evidence>